<dbReference type="InterPro" id="IPR052395">
    <property type="entry name" value="ET_Ferredoxin"/>
</dbReference>
<dbReference type="PRINTS" id="PR00352">
    <property type="entry name" value="3FE4SFRDOXIN"/>
</dbReference>
<dbReference type="RefSeq" id="WP_116554470.1">
    <property type="nucleotide sequence ID" value="NZ_QCZG01000014.1"/>
</dbReference>
<keyword evidence="2 8" id="KW-0813">Transport</keyword>
<evidence type="ECO:0000313" key="10">
    <source>
        <dbReference type="EMBL" id="PWA11970.1"/>
    </source>
</evidence>
<dbReference type="GO" id="GO:0005506">
    <property type="term" value="F:iron ion binding"/>
    <property type="evidence" value="ECO:0007669"/>
    <property type="project" value="UniProtKB-UniRule"/>
</dbReference>
<dbReference type="PANTHER" id="PTHR39163:SF1">
    <property type="entry name" value="FERREDOXIN"/>
    <property type="match status" value="1"/>
</dbReference>
<evidence type="ECO:0000256" key="6">
    <source>
        <dbReference type="ARBA" id="ARBA00023004"/>
    </source>
</evidence>
<comment type="cofactor">
    <cofactor evidence="1">
        <name>[4Fe-4S] cluster</name>
        <dbReference type="ChEBI" id="CHEBI:49883"/>
    </cofactor>
</comment>
<dbReference type="InterPro" id="IPR001080">
    <property type="entry name" value="3Fe4S_ferredoxin"/>
</dbReference>
<proteinExistence type="predicted"/>
<evidence type="ECO:0000256" key="8">
    <source>
        <dbReference type="RuleBase" id="RU368020"/>
    </source>
</evidence>
<dbReference type="Gene3D" id="3.30.70.20">
    <property type="match status" value="1"/>
</dbReference>
<evidence type="ECO:0000259" key="9">
    <source>
        <dbReference type="PROSITE" id="PS51379"/>
    </source>
</evidence>
<dbReference type="Proteomes" id="UP000245998">
    <property type="component" value="Unassembled WGS sequence"/>
</dbReference>
<keyword evidence="6 8" id="KW-0408">Iron</keyword>
<evidence type="ECO:0000313" key="11">
    <source>
        <dbReference type="Proteomes" id="UP000245998"/>
    </source>
</evidence>
<comment type="caution">
    <text evidence="10">The sequence shown here is derived from an EMBL/GenBank/DDBJ whole genome shotgun (WGS) entry which is preliminary data.</text>
</comment>
<evidence type="ECO:0000256" key="4">
    <source>
        <dbReference type="ARBA" id="ARBA00022723"/>
    </source>
</evidence>
<evidence type="ECO:0000256" key="3">
    <source>
        <dbReference type="ARBA" id="ARBA00022485"/>
    </source>
</evidence>
<evidence type="ECO:0000256" key="1">
    <source>
        <dbReference type="ARBA" id="ARBA00001966"/>
    </source>
</evidence>
<evidence type="ECO:0000256" key="7">
    <source>
        <dbReference type="ARBA" id="ARBA00023014"/>
    </source>
</evidence>
<keyword evidence="4 8" id="KW-0479">Metal-binding</keyword>
<dbReference type="OrthoDB" id="9801085at2"/>
<dbReference type="GO" id="GO:0051539">
    <property type="term" value="F:4 iron, 4 sulfur cluster binding"/>
    <property type="evidence" value="ECO:0007669"/>
    <property type="project" value="UniProtKB-KW"/>
</dbReference>
<gene>
    <name evidence="10" type="ORF">DCC39_08535</name>
</gene>
<feature type="domain" description="4Fe-4S ferredoxin-type" evidence="9">
    <location>
        <begin position="3"/>
        <end position="31"/>
    </location>
</feature>
<dbReference type="AlphaFoldDB" id="A0A2U1K361"/>
<accession>A0A2U1K361</accession>
<dbReference type="Pfam" id="PF13370">
    <property type="entry name" value="Fer4_13"/>
    <property type="match status" value="1"/>
</dbReference>
<evidence type="ECO:0000256" key="2">
    <source>
        <dbReference type="ARBA" id="ARBA00022448"/>
    </source>
</evidence>
<keyword evidence="3" id="KW-0004">4Fe-4S</keyword>
<organism evidence="10 11">
    <name type="scientific">Pueribacillus theae</name>
    <dbReference type="NCBI Taxonomy" id="2171751"/>
    <lineage>
        <taxon>Bacteria</taxon>
        <taxon>Bacillati</taxon>
        <taxon>Bacillota</taxon>
        <taxon>Bacilli</taxon>
        <taxon>Bacillales</taxon>
        <taxon>Bacillaceae</taxon>
        <taxon>Pueribacillus</taxon>
    </lineage>
</organism>
<sequence length="78" mass="8439">MSKYTIIDKNTCIACGTCGAIAPDIYDYDDDGIAYAILDNNKGIVKVPEEFLDDIEEACEGCPTDSLKVADKPFGNDI</sequence>
<dbReference type="PROSITE" id="PS51379">
    <property type="entry name" value="4FE4S_FER_2"/>
    <property type="match status" value="1"/>
</dbReference>
<reference evidence="10 11" key="1">
    <citation type="submission" date="2018-04" db="EMBL/GenBank/DDBJ databases">
        <title>Camelliibacillus theae gen. nov., sp. nov., isolated from Pu'er tea.</title>
        <authorList>
            <person name="Niu L."/>
        </authorList>
    </citation>
    <scope>NUCLEOTIDE SEQUENCE [LARGE SCALE GENOMIC DNA]</scope>
    <source>
        <strain evidence="10 11">T8</strain>
    </source>
</reference>
<dbReference type="PANTHER" id="PTHR39163">
    <property type="entry name" value="FERREDOXIN"/>
    <property type="match status" value="1"/>
</dbReference>
<evidence type="ECO:0000256" key="5">
    <source>
        <dbReference type="ARBA" id="ARBA00022982"/>
    </source>
</evidence>
<comment type="function">
    <text evidence="8">Ferredoxins are iron-sulfur proteins that transfer electrons in a wide variety of metabolic reactions.</text>
</comment>
<dbReference type="EMBL" id="QCZG01000014">
    <property type="protein sequence ID" value="PWA11970.1"/>
    <property type="molecule type" value="Genomic_DNA"/>
</dbReference>
<keyword evidence="7 8" id="KW-0411">Iron-sulfur</keyword>
<protein>
    <recommendedName>
        <fullName evidence="8">Ferredoxin</fullName>
    </recommendedName>
</protein>
<name>A0A2U1K361_9BACI</name>
<keyword evidence="5 8" id="KW-0249">Electron transport</keyword>
<dbReference type="InterPro" id="IPR017896">
    <property type="entry name" value="4Fe4S_Fe-S-bd"/>
</dbReference>
<dbReference type="GO" id="GO:0009055">
    <property type="term" value="F:electron transfer activity"/>
    <property type="evidence" value="ECO:0007669"/>
    <property type="project" value="UniProtKB-UniRule"/>
</dbReference>
<keyword evidence="11" id="KW-1185">Reference proteome</keyword>
<dbReference type="SUPFAM" id="SSF54862">
    <property type="entry name" value="4Fe-4S ferredoxins"/>
    <property type="match status" value="1"/>
</dbReference>